<dbReference type="Proteomes" id="UP000182836">
    <property type="component" value="Unassembled WGS sequence"/>
</dbReference>
<gene>
    <name evidence="1" type="ORF">AF333_07105</name>
    <name evidence="2" type="ORF">SAMN04487909_10628</name>
</gene>
<keyword evidence="3" id="KW-1185">Reference proteome</keyword>
<sequence length="151" mass="17703">MEIVQFEYRGRVELGRMETAEGELLNVEVKNPESYMVGDFIGFFYGGRKFSVKIIKKGLQHICLFIPLFETNFPNNRRRWPRVRVDLSAFINDYLSEKIYEIPPDLRIRVIDLSIQGFGFISPEPLRVNHSYYLLFEVPDLAIKIKTIHSS</sequence>
<accession>A0A0D1VAS5</accession>
<protein>
    <recommendedName>
        <fullName evidence="5">PilZ domain-containing protein</fullName>
    </recommendedName>
</protein>
<evidence type="ECO:0000313" key="1">
    <source>
        <dbReference type="EMBL" id="KON95281.1"/>
    </source>
</evidence>
<proteinExistence type="predicted"/>
<dbReference type="EMBL" id="FNED01000006">
    <property type="protein sequence ID" value="SDI64671.1"/>
    <property type="molecule type" value="Genomic_DNA"/>
</dbReference>
<dbReference type="AlphaFoldDB" id="A0A0D1VAS5"/>
<dbReference type="PATRIC" id="fig|47500.8.peg.6062"/>
<reference evidence="1 3" key="1">
    <citation type="submission" date="2015-07" db="EMBL/GenBank/DDBJ databases">
        <title>Fjat-14205 dsm 2895.</title>
        <authorList>
            <person name="Liu B."/>
            <person name="Wang J."/>
            <person name="Zhu Y."/>
            <person name="Liu G."/>
            <person name="Chen Q."/>
            <person name="Chen Z."/>
            <person name="Lan J."/>
            <person name="Che J."/>
            <person name="Ge C."/>
            <person name="Shi H."/>
            <person name="Pan Z."/>
            <person name="Liu X."/>
        </authorList>
    </citation>
    <scope>NUCLEOTIDE SEQUENCE [LARGE SCALE GENOMIC DNA]</scope>
    <source>
        <strain evidence="1 3">DSM 2895</strain>
    </source>
</reference>
<evidence type="ECO:0000313" key="2">
    <source>
        <dbReference type="EMBL" id="SDI64671.1"/>
    </source>
</evidence>
<name>A0A0D1VAS5_ANEMI</name>
<evidence type="ECO:0000313" key="4">
    <source>
        <dbReference type="Proteomes" id="UP000182836"/>
    </source>
</evidence>
<dbReference type="Proteomes" id="UP000037269">
    <property type="component" value="Unassembled WGS sequence"/>
</dbReference>
<dbReference type="STRING" id="47500.AF333_07105"/>
<evidence type="ECO:0008006" key="5">
    <source>
        <dbReference type="Google" id="ProtNLM"/>
    </source>
</evidence>
<organism evidence="1 3">
    <name type="scientific">Aneurinibacillus migulanus</name>
    <name type="common">Bacillus migulanus</name>
    <dbReference type="NCBI Taxonomy" id="47500"/>
    <lineage>
        <taxon>Bacteria</taxon>
        <taxon>Bacillati</taxon>
        <taxon>Bacillota</taxon>
        <taxon>Bacilli</taxon>
        <taxon>Bacillales</taxon>
        <taxon>Paenibacillaceae</taxon>
        <taxon>Aneurinibacillus group</taxon>
        <taxon>Aneurinibacillus</taxon>
    </lineage>
</organism>
<dbReference type="OrthoDB" id="2868145at2"/>
<dbReference type="RefSeq" id="WP_043065470.1">
    <property type="nucleotide sequence ID" value="NZ_BJOA01000018.1"/>
</dbReference>
<evidence type="ECO:0000313" key="3">
    <source>
        <dbReference type="Proteomes" id="UP000037269"/>
    </source>
</evidence>
<dbReference type="EMBL" id="LGUG01000004">
    <property type="protein sequence ID" value="KON95281.1"/>
    <property type="molecule type" value="Genomic_DNA"/>
</dbReference>
<dbReference type="GeneID" id="42304966"/>
<reference evidence="2 4" key="2">
    <citation type="submission" date="2016-10" db="EMBL/GenBank/DDBJ databases">
        <authorList>
            <person name="de Groot N.N."/>
        </authorList>
    </citation>
    <scope>NUCLEOTIDE SEQUENCE [LARGE SCALE GENOMIC DNA]</scope>
    <source>
        <strain evidence="2 4">DSM 2895</strain>
    </source>
</reference>